<dbReference type="EMBL" id="PQXL01000158">
    <property type="protein sequence ID" value="THV50260.1"/>
    <property type="molecule type" value="Genomic_DNA"/>
</dbReference>
<dbReference type="OrthoDB" id="5322539at2759"/>
<feature type="transmembrane region" description="Helical" evidence="1">
    <location>
        <begin position="63"/>
        <end position="82"/>
    </location>
</feature>
<gene>
    <name evidence="2" type="ORF">BGAL_0158g00190</name>
</gene>
<sequence length="683" mass="75102">MLSAPPEDIPMLAVSKNTMNPKAIPYKAMDDSSHGSYFTSAVAITETRGSVQRGVSWHKQPTYMVLFAVLGIALACTHHAYYSYLDGRQGTNNFQKQFSITLGSLLAFSVVSSFLAANCAAYPQYLWMSIRKKAFTLSTLDKMFALTSDPMGFISIEIFRHAPVVALLALVYWGMSLAVILPPGTLIIVDGLMIENFNVSMPAINWSTVNAFQEDNVSTVPGTVVINIGTKAAESFDIVPIGGPGPNSSYSIDIIGPYVQCMAPNNTEQIYFDQYIEDLAQNNVFTSTSWTTHYQNASTLSDSLVSPWPSMIYLSAFDPWMYPGNDSLGWLAIGELDTSSPDQFNNWDVSIRQNISADLSNTNKKFFSVQPKLWVLTANDNFVCGLVNGTRKVHFNFIDGTQHISYGMISYVEHVNMLWTNVPGYPGALGNTRHRDIAPYVSLYQSMISMLSGNITAQIGTSDMSSLALNTVRFGLPSRVLSNGLAGCDDYLNAYWNDNPLVGGSACLPVVRGTTGHCAWRNAYTSFNISRSTNVYNSTEFFTKPPSACRNHSLARGIEDLAANITISLFSEPKLLKQNTTIVKVTFTHSINVFSYSPKYLYLSYGIAIFFTCLSTILGLYAFYTNGVVHSTALSAIIATTRNPDLDILAGENLVANTSLSKDIRNVKLRLGVMRGENQGRRE</sequence>
<keyword evidence="1" id="KW-1133">Transmembrane helix</keyword>
<keyword evidence="1" id="KW-0812">Transmembrane</keyword>
<comment type="caution">
    <text evidence="2">The sequence shown here is derived from an EMBL/GenBank/DDBJ whole genome shotgun (WGS) entry which is preliminary data.</text>
</comment>
<feature type="transmembrane region" description="Helical" evidence="1">
    <location>
        <begin position="102"/>
        <end position="123"/>
    </location>
</feature>
<dbReference type="Proteomes" id="UP000308671">
    <property type="component" value="Unassembled WGS sequence"/>
</dbReference>
<dbReference type="PANTHER" id="PTHR35041">
    <property type="entry name" value="MEDIATOR OF RNA POLYMERASE II TRANSCRIPTION SUBUNIT 1"/>
    <property type="match status" value="1"/>
</dbReference>
<evidence type="ECO:0000256" key="1">
    <source>
        <dbReference type="SAM" id="Phobius"/>
    </source>
</evidence>
<accession>A0A4S8QZ04</accession>
<reference evidence="2 3" key="1">
    <citation type="submission" date="2017-12" db="EMBL/GenBank/DDBJ databases">
        <title>Comparative genomics of Botrytis spp.</title>
        <authorList>
            <person name="Valero-Jimenez C.A."/>
            <person name="Tapia P."/>
            <person name="Veloso J."/>
            <person name="Silva-Moreno E."/>
            <person name="Staats M."/>
            <person name="Valdes J.H."/>
            <person name="Van Kan J.A.L."/>
        </authorList>
    </citation>
    <scope>NUCLEOTIDE SEQUENCE [LARGE SCALE GENOMIC DNA]</scope>
    <source>
        <strain evidence="2 3">MUCL435</strain>
    </source>
</reference>
<organism evidence="2 3">
    <name type="scientific">Botrytis galanthina</name>
    <dbReference type="NCBI Taxonomy" id="278940"/>
    <lineage>
        <taxon>Eukaryota</taxon>
        <taxon>Fungi</taxon>
        <taxon>Dikarya</taxon>
        <taxon>Ascomycota</taxon>
        <taxon>Pezizomycotina</taxon>
        <taxon>Leotiomycetes</taxon>
        <taxon>Helotiales</taxon>
        <taxon>Sclerotiniaceae</taxon>
        <taxon>Botrytis</taxon>
    </lineage>
</organism>
<dbReference type="AlphaFoldDB" id="A0A4S8QZ04"/>
<dbReference type="PANTHER" id="PTHR35041:SF6">
    <property type="entry name" value="FORMYLMETHIONINE DEFORMYLASE-LIKE PROTEIN-RELATED"/>
    <property type="match status" value="1"/>
</dbReference>
<keyword evidence="1" id="KW-0472">Membrane</keyword>
<feature type="transmembrane region" description="Helical" evidence="1">
    <location>
        <begin position="164"/>
        <end position="189"/>
    </location>
</feature>
<name>A0A4S8QZ04_9HELO</name>
<keyword evidence="3" id="KW-1185">Reference proteome</keyword>
<evidence type="ECO:0000313" key="3">
    <source>
        <dbReference type="Proteomes" id="UP000308671"/>
    </source>
</evidence>
<proteinExistence type="predicted"/>
<evidence type="ECO:0000313" key="2">
    <source>
        <dbReference type="EMBL" id="THV50260.1"/>
    </source>
</evidence>
<feature type="transmembrane region" description="Helical" evidence="1">
    <location>
        <begin position="600"/>
        <end position="624"/>
    </location>
</feature>
<protein>
    <submittedName>
        <fullName evidence="2">Uncharacterized protein</fullName>
    </submittedName>
</protein>